<dbReference type="EMBL" id="AOFT01000018">
    <property type="protein sequence ID" value="EMR05316.1"/>
    <property type="molecule type" value="Genomic_DNA"/>
</dbReference>
<name>M7NDS9_9BACL</name>
<comment type="caution">
    <text evidence="1">The sequence shown here is derived from an EMBL/GenBank/DDBJ whole genome shotgun (WGS) entry which is preliminary data.</text>
</comment>
<dbReference type="OrthoDB" id="2361629at2"/>
<evidence type="ECO:0000313" key="2">
    <source>
        <dbReference type="Proteomes" id="UP000011919"/>
    </source>
</evidence>
<dbReference type="STRING" id="1235279.C772_02783"/>
<gene>
    <name evidence="1" type="ORF">C772_02783</name>
</gene>
<proteinExistence type="predicted"/>
<dbReference type="eggNOG" id="ENOG5033E61">
    <property type="taxonomic scope" value="Bacteria"/>
</dbReference>
<dbReference type="RefSeq" id="WP_008300903.1">
    <property type="nucleotide sequence ID" value="NZ_AOFT01000018.1"/>
</dbReference>
<protein>
    <submittedName>
        <fullName evidence="1">Uncharacterized protein</fullName>
    </submittedName>
</protein>
<keyword evidence="2" id="KW-1185">Reference proteome</keyword>
<accession>M7NDS9</accession>
<dbReference type="InterPro" id="IPR037883">
    <property type="entry name" value="Knr4/Smi1-like_sf"/>
</dbReference>
<organism evidence="1 2">
    <name type="scientific">Bhargavaea cecembensis DSE10</name>
    <dbReference type="NCBI Taxonomy" id="1235279"/>
    <lineage>
        <taxon>Bacteria</taxon>
        <taxon>Bacillati</taxon>
        <taxon>Bacillota</taxon>
        <taxon>Bacilli</taxon>
        <taxon>Bacillales</taxon>
        <taxon>Caryophanaceae</taxon>
        <taxon>Bhargavaea</taxon>
    </lineage>
</organism>
<dbReference type="Proteomes" id="UP000011919">
    <property type="component" value="Unassembled WGS sequence"/>
</dbReference>
<sequence>MKKQMEVVNKRFQHSGRLPEPPASRLLIDEFKKWAGEKTSNQAFISDYMSLMKTSNGLRFNGLVIYNIYQEDQNNSLYAANRIWWEQEWNRRYIFLADSNISWY</sequence>
<evidence type="ECO:0000313" key="1">
    <source>
        <dbReference type="EMBL" id="EMR05316.1"/>
    </source>
</evidence>
<dbReference type="NCBIfam" id="NF038335">
    <property type="entry name" value="YPO0640_fam"/>
    <property type="match status" value="1"/>
</dbReference>
<reference evidence="1 2" key="1">
    <citation type="journal article" date="2013" name="Genome Announc.">
        <title>Draft Genome Sequence of Bhargavaea cecembensis Strain DSE10T, Isolated from a Deep-Sea Sediment Sample Collected at a Depth of 5,904 m from the Chagos-Laccadive Ridge System in the Indian Ocean.</title>
        <authorList>
            <person name="Shivaji S."/>
            <person name="Ara S."/>
            <person name="Begum Z."/>
            <person name="Ruth M."/>
            <person name="Singh A."/>
            <person name="Kumar Pinnaka A."/>
        </authorList>
    </citation>
    <scope>NUCLEOTIDE SEQUENCE [LARGE SCALE GENOMIC DNA]</scope>
    <source>
        <strain evidence="1 2">DSE10</strain>
    </source>
</reference>
<dbReference type="AlphaFoldDB" id="M7NDS9"/>
<dbReference type="SUPFAM" id="SSF160631">
    <property type="entry name" value="SMI1/KNR4-like"/>
    <property type="match status" value="1"/>
</dbReference>